<evidence type="ECO:0000256" key="2">
    <source>
        <dbReference type="ARBA" id="ARBA00022670"/>
    </source>
</evidence>
<dbReference type="EMBL" id="OB662023">
    <property type="protein sequence ID" value="CAD7229355.1"/>
    <property type="molecule type" value="Genomic_DNA"/>
</dbReference>
<comment type="similarity">
    <text evidence="1 7">Belongs to the peptidase C14A family.</text>
</comment>
<dbReference type="InterPro" id="IPR029030">
    <property type="entry name" value="Caspase-like_dom_sf"/>
</dbReference>
<dbReference type="InterPro" id="IPR001309">
    <property type="entry name" value="Pept_C14_p20"/>
</dbReference>
<keyword evidence="3" id="KW-0053">Apoptosis</keyword>
<evidence type="ECO:0000256" key="1">
    <source>
        <dbReference type="ARBA" id="ARBA00010134"/>
    </source>
</evidence>
<feature type="region of interest" description="Disordered" evidence="8">
    <location>
        <begin position="85"/>
        <end position="106"/>
    </location>
</feature>
<dbReference type="Pfam" id="PF00656">
    <property type="entry name" value="Peptidase_C14"/>
    <property type="match status" value="1"/>
</dbReference>
<dbReference type="InterPro" id="IPR011600">
    <property type="entry name" value="Pept_C14_caspase"/>
</dbReference>
<dbReference type="GO" id="GO:0043525">
    <property type="term" value="P:positive regulation of neuron apoptotic process"/>
    <property type="evidence" value="ECO:0007669"/>
    <property type="project" value="TreeGrafter"/>
</dbReference>
<dbReference type="GO" id="GO:0006508">
    <property type="term" value="P:proteolysis"/>
    <property type="evidence" value="ECO:0007669"/>
    <property type="project" value="UniProtKB-KW"/>
</dbReference>
<dbReference type="CDD" id="cd00032">
    <property type="entry name" value="CASc"/>
    <property type="match status" value="1"/>
</dbReference>
<evidence type="ECO:0000256" key="4">
    <source>
        <dbReference type="ARBA" id="ARBA00022801"/>
    </source>
</evidence>
<dbReference type="PANTHER" id="PTHR10454:SF245">
    <property type="entry name" value="CASPASE-RELATED"/>
    <property type="match status" value="1"/>
</dbReference>
<dbReference type="SUPFAM" id="SSF52129">
    <property type="entry name" value="Caspase-like"/>
    <property type="match status" value="1"/>
</dbReference>
<dbReference type="PANTHER" id="PTHR10454">
    <property type="entry name" value="CASPASE"/>
    <property type="match status" value="1"/>
</dbReference>
<evidence type="ECO:0000256" key="6">
    <source>
        <dbReference type="ARBA" id="ARBA00023145"/>
    </source>
</evidence>
<name>A0A7R8WFE2_9CRUS</name>
<sequence length="443" mass="49176">MSESEAEVRISSAEHVRDKNAKPLKNGNAESSISFQATGITLGINALTVEDAGIDQEVFYEARYLEPPASPARVENLRSGERIEKRRALSESSGIPRVPSGDIIDAKGNKRSSLLLSYGSDPTMPVEKDSPRYNMKHKFRGHCVVINQKDFSPFLELSSRSGTDVDRDNLAEVFHGLGYRVNVYNNLSYKEVLDVLDDLKNADHRECDSVVLCYLSHGDTNVLYAHDQGFSPSKMWGEFTADKCPALAGKPKCFFVQACQGDQLDKGVTLKKLTAMSFTQTDAGTDSYKIPVHADFLVAFSTVPGYYSWRNTMNGSWFVQALCAAIRKYVRERDLMSILTIASRYCAVDFESNCPNLPHMHMRKQVPFVTSTLTREIWFYDPPGVTVDAPRAEGGTEDVVMREEKAGKDKKKKKFKDGQCCVCGRSPPPSPPLPPSITPSASE</sequence>
<dbReference type="InterPro" id="IPR015917">
    <property type="entry name" value="Pept_C14A"/>
</dbReference>
<dbReference type="Gene3D" id="3.40.50.1460">
    <property type="match status" value="1"/>
</dbReference>
<dbReference type="GO" id="GO:0045476">
    <property type="term" value="P:nurse cell apoptotic process"/>
    <property type="evidence" value="ECO:0007669"/>
    <property type="project" value="UniProtKB-ARBA"/>
</dbReference>
<feature type="compositionally biased region" description="Pro residues" evidence="8">
    <location>
        <begin position="426"/>
        <end position="437"/>
    </location>
</feature>
<evidence type="ECO:0000256" key="8">
    <source>
        <dbReference type="SAM" id="MobiDB-lite"/>
    </source>
</evidence>
<evidence type="ECO:0000256" key="5">
    <source>
        <dbReference type="ARBA" id="ARBA00022807"/>
    </source>
</evidence>
<dbReference type="SMART" id="SM00115">
    <property type="entry name" value="CASc"/>
    <property type="match status" value="1"/>
</dbReference>
<dbReference type="GO" id="GO:1990525">
    <property type="term" value="F:BIR domain binding"/>
    <property type="evidence" value="ECO:0007669"/>
    <property type="project" value="UniProtKB-ARBA"/>
</dbReference>
<evidence type="ECO:0000256" key="3">
    <source>
        <dbReference type="ARBA" id="ARBA00022703"/>
    </source>
</evidence>
<evidence type="ECO:0000256" key="7">
    <source>
        <dbReference type="RuleBase" id="RU003971"/>
    </source>
</evidence>
<dbReference type="PRINTS" id="PR00376">
    <property type="entry name" value="IL1BCENZYME"/>
</dbReference>
<dbReference type="InterPro" id="IPR002398">
    <property type="entry name" value="Pept_C14"/>
</dbReference>
<dbReference type="OrthoDB" id="6116485at2759"/>
<keyword evidence="6" id="KW-0865">Zymogen</keyword>
<accession>A0A7R8WFE2</accession>
<feature type="region of interest" description="Disordered" evidence="8">
    <location>
        <begin position="1"/>
        <end position="30"/>
    </location>
</feature>
<proteinExistence type="inferred from homology"/>
<protein>
    <submittedName>
        <fullName evidence="9">Uncharacterized protein</fullName>
    </submittedName>
</protein>
<feature type="compositionally biased region" description="Basic and acidic residues" evidence="8">
    <location>
        <begin position="1"/>
        <end position="21"/>
    </location>
</feature>
<dbReference type="AlphaFoldDB" id="A0A7R8WFE2"/>
<evidence type="ECO:0000313" key="9">
    <source>
        <dbReference type="EMBL" id="CAD7229355.1"/>
    </source>
</evidence>
<dbReference type="InterPro" id="IPR002138">
    <property type="entry name" value="Pept_C14_p10"/>
</dbReference>
<dbReference type="FunFam" id="3.40.50.1460:FF:000001">
    <property type="entry name" value="Caspase-3 preproprotein"/>
    <property type="match status" value="1"/>
</dbReference>
<dbReference type="GO" id="GO:0045751">
    <property type="term" value="P:negative regulation of Toll signaling pathway"/>
    <property type="evidence" value="ECO:0007669"/>
    <property type="project" value="UniProtKB-ARBA"/>
</dbReference>
<keyword evidence="4" id="KW-0378">Hydrolase</keyword>
<dbReference type="GO" id="GO:0005737">
    <property type="term" value="C:cytoplasm"/>
    <property type="evidence" value="ECO:0007669"/>
    <property type="project" value="TreeGrafter"/>
</dbReference>
<feature type="region of interest" description="Disordered" evidence="8">
    <location>
        <begin position="390"/>
        <end position="443"/>
    </location>
</feature>
<keyword evidence="5" id="KW-0788">Thiol protease</keyword>
<organism evidence="9">
    <name type="scientific">Cyprideis torosa</name>
    <dbReference type="NCBI Taxonomy" id="163714"/>
    <lineage>
        <taxon>Eukaryota</taxon>
        <taxon>Metazoa</taxon>
        <taxon>Ecdysozoa</taxon>
        <taxon>Arthropoda</taxon>
        <taxon>Crustacea</taxon>
        <taxon>Oligostraca</taxon>
        <taxon>Ostracoda</taxon>
        <taxon>Podocopa</taxon>
        <taxon>Podocopida</taxon>
        <taxon>Cytherocopina</taxon>
        <taxon>Cytheroidea</taxon>
        <taxon>Cytherideidae</taxon>
        <taxon>Cyprideis</taxon>
    </lineage>
</organism>
<dbReference type="GO" id="GO:0004197">
    <property type="term" value="F:cysteine-type endopeptidase activity"/>
    <property type="evidence" value="ECO:0007669"/>
    <property type="project" value="InterPro"/>
</dbReference>
<keyword evidence="2" id="KW-0645">Protease</keyword>
<reference evidence="9" key="1">
    <citation type="submission" date="2020-11" db="EMBL/GenBank/DDBJ databases">
        <authorList>
            <person name="Tran Van P."/>
        </authorList>
    </citation>
    <scope>NUCLEOTIDE SEQUENCE</scope>
</reference>
<dbReference type="GO" id="GO:0016322">
    <property type="term" value="P:neuron remodeling"/>
    <property type="evidence" value="ECO:0007669"/>
    <property type="project" value="UniProtKB-ARBA"/>
</dbReference>
<gene>
    <name evidence="9" type="ORF">CTOB1V02_LOCUS7227</name>
</gene>
<dbReference type="PROSITE" id="PS50208">
    <property type="entry name" value="CASPASE_P20"/>
    <property type="match status" value="1"/>
</dbReference>
<dbReference type="PROSITE" id="PS50207">
    <property type="entry name" value="CASPASE_P10"/>
    <property type="match status" value="1"/>
</dbReference>